<protein>
    <submittedName>
        <fullName evidence="1">Uncharacterized protein</fullName>
    </submittedName>
</protein>
<dbReference type="Proteomes" id="UP001318300">
    <property type="component" value="Unassembled WGS sequence"/>
</dbReference>
<dbReference type="EMBL" id="JAAOYO010000005">
    <property type="protein sequence ID" value="NII42554.1"/>
    <property type="molecule type" value="Genomic_DNA"/>
</dbReference>
<name>A0ABX0TC43_9MICO</name>
<proteinExistence type="predicted"/>
<organism evidence="1 2">
    <name type="scientific">Curtobacterium salicis</name>
    <dbReference type="NCBI Taxonomy" id="1779862"/>
    <lineage>
        <taxon>Bacteria</taxon>
        <taxon>Bacillati</taxon>
        <taxon>Actinomycetota</taxon>
        <taxon>Actinomycetes</taxon>
        <taxon>Micrococcales</taxon>
        <taxon>Microbacteriaceae</taxon>
        <taxon>Curtobacterium</taxon>
    </lineage>
</organism>
<evidence type="ECO:0000313" key="1">
    <source>
        <dbReference type="EMBL" id="NII42554.1"/>
    </source>
</evidence>
<reference evidence="1 2" key="1">
    <citation type="submission" date="2020-03" db="EMBL/GenBank/DDBJ databases">
        <title>Above-ground endophytic microbial communities from plants in different locations in the United States.</title>
        <authorList>
            <person name="Frank C."/>
        </authorList>
    </citation>
    <scope>NUCLEOTIDE SEQUENCE [LARGE SCALE GENOMIC DNA]</scope>
    <source>
        <strain evidence="1 2">WW7</strain>
    </source>
</reference>
<keyword evidence="2" id="KW-1185">Reference proteome</keyword>
<gene>
    <name evidence="1" type="ORF">E9228_003223</name>
</gene>
<comment type="caution">
    <text evidence="1">The sequence shown here is derived from an EMBL/GenBank/DDBJ whole genome shotgun (WGS) entry which is preliminary data.</text>
</comment>
<sequence>MTLGGLAAAILAFALFGPVYAGIVALATLCFAAFGTSVIGNTTILVTKPVDPEVVRRYREEHPGATISEAASVVARKKLAPPR</sequence>
<evidence type="ECO:0000313" key="2">
    <source>
        <dbReference type="Proteomes" id="UP001318300"/>
    </source>
</evidence>
<accession>A0ABX0TC43</accession>